<keyword evidence="4" id="KW-0804">Transcription</keyword>
<sequence>MKHLKLVLLHTFVMIVECRSLSLAATRLHKSHATISIQLKKLGNQVGTRLLNRGHQVVGLTPAGELLRYSRRILALSREALVRLSNQEPTGNVHFGIADDYAKAFLAPIIGRFTTQYPRLRLIIRNDIS</sequence>
<dbReference type="InterPro" id="IPR036388">
    <property type="entry name" value="WH-like_DNA-bd_sf"/>
</dbReference>
<keyword evidence="7" id="KW-1185">Reference proteome</keyword>
<accession>A0ABY6AI28</accession>
<evidence type="ECO:0000313" key="6">
    <source>
        <dbReference type="EMBL" id="UXH38805.1"/>
    </source>
</evidence>
<evidence type="ECO:0000313" key="7">
    <source>
        <dbReference type="Proteomes" id="UP001064504"/>
    </source>
</evidence>
<dbReference type="SUPFAM" id="SSF46785">
    <property type="entry name" value="Winged helix' DNA-binding domain"/>
    <property type="match status" value="1"/>
</dbReference>
<evidence type="ECO:0000259" key="5">
    <source>
        <dbReference type="PROSITE" id="PS50931"/>
    </source>
</evidence>
<keyword evidence="2" id="KW-0805">Transcription regulation</keyword>
<dbReference type="PROSITE" id="PS50931">
    <property type="entry name" value="HTH_LYSR"/>
    <property type="match status" value="1"/>
</dbReference>
<organism evidence="6 7">
    <name type="scientific">Pseudomonas promysalinigenes</name>
    <dbReference type="NCBI Taxonomy" id="485898"/>
    <lineage>
        <taxon>Bacteria</taxon>
        <taxon>Pseudomonadati</taxon>
        <taxon>Pseudomonadota</taxon>
        <taxon>Gammaproteobacteria</taxon>
        <taxon>Pseudomonadales</taxon>
        <taxon>Pseudomonadaceae</taxon>
        <taxon>Pseudomonas</taxon>
    </lineage>
</organism>
<dbReference type="InterPro" id="IPR036390">
    <property type="entry name" value="WH_DNA-bd_sf"/>
</dbReference>
<dbReference type="InterPro" id="IPR000847">
    <property type="entry name" value="LysR_HTH_N"/>
</dbReference>
<gene>
    <name evidence="6" type="ORF">N5C08_17775</name>
</gene>
<evidence type="ECO:0000256" key="3">
    <source>
        <dbReference type="ARBA" id="ARBA00023125"/>
    </source>
</evidence>
<evidence type="ECO:0000256" key="1">
    <source>
        <dbReference type="ARBA" id="ARBA00009437"/>
    </source>
</evidence>
<proteinExistence type="inferred from homology"/>
<dbReference type="RefSeq" id="WP_100851818.1">
    <property type="nucleotide sequence ID" value="NZ_CP104557.1"/>
</dbReference>
<dbReference type="InterPro" id="IPR050176">
    <property type="entry name" value="LTTR"/>
</dbReference>
<comment type="similarity">
    <text evidence="1">Belongs to the LysR transcriptional regulatory family.</text>
</comment>
<dbReference type="PANTHER" id="PTHR30579:SF7">
    <property type="entry name" value="HTH-TYPE TRANSCRIPTIONAL REGULATOR LRHA-RELATED"/>
    <property type="match status" value="1"/>
</dbReference>
<name>A0ABY6AI28_9PSED</name>
<dbReference type="Pfam" id="PF00126">
    <property type="entry name" value="HTH_1"/>
    <property type="match status" value="1"/>
</dbReference>
<feature type="domain" description="HTH lysR-type" evidence="5">
    <location>
        <begin position="4"/>
        <end position="61"/>
    </location>
</feature>
<dbReference type="Proteomes" id="UP001064504">
    <property type="component" value="Chromosome"/>
</dbReference>
<reference evidence="6" key="1">
    <citation type="submission" date="2022-09" db="EMBL/GenBank/DDBJ databases">
        <title>Complete genome sequence of Pseudomonas promysalinigenes strain RL-WG26, a newly isolated PGPR with the potential for plant salinity stress alleviation.</title>
        <authorList>
            <person name="Ren L."/>
            <person name="Wang G."/>
            <person name="Hu H."/>
        </authorList>
    </citation>
    <scope>NUCLEOTIDE SEQUENCE</scope>
    <source>
        <strain evidence="6">RL-WG26</strain>
    </source>
</reference>
<protein>
    <submittedName>
        <fullName evidence="6">LysR family transcriptional regulator</fullName>
    </submittedName>
</protein>
<evidence type="ECO:0000256" key="2">
    <source>
        <dbReference type="ARBA" id="ARBA00023015"/>
    </source>
</evidence>
<dbReference type="PANTHER" id="PTHR30579">
    <property type="entry name" value="TRANSCRIPTIONAL REGULATOR"/>
    <property type="match status" value="1"/>
</dbReference>
<keyword evidence="3" id="KW-0238">DNA-binding</keyword>
<evidence type="ECO:0000256" key="4">
    <source>
        <dbReference type="ARBA" id="ARBA00023163"/>
    </source>
</evidence>
<dbReference type="EMBL" id="CP104557">
    <property type="protein sequence ID" value="UXH38805.1"/>
    <property type="molecule type" value="Genomic_DNA"/>
</dbReference>
<dbReference type="Gene3D" id="1.10.10.10">
    <property type="entry name" value="Winged helix-like DNA-binding domain superfamily/Winged helix DNA-binding domain"/>
    <property type="match status" value="1"/>
</dbReference>